<evidence type="ECO:0000313" key="5">
    <source>
        <dbReference type="Proteomes" id="UP000193920"/>
    </source>
</evidence>
<dbReference type="Proteomes" id="UP000193920">
    <property type="component" value="Unassembled WGS sequence"/>
</dbReference>
<proteinExistence type="predicted"/>
<evidence type="ECO:0008006" key="6">
    <source>
        <dbReference type="Google" id="ProtNLM"/>
    </source>
</evidence>
<evidence type="ECO:0000256" key="2">
    <source>
        <dbReference type="ARBA" id="ARBA00022692"/>
    </source>
</evidence>
<dbReference type="Pfam" id="PF13704">
    <property type="entry name" value="Glyco_tranf_2_4"/>
    <property type="match status" value="1"/>
</dbReference>
<keyword evidence="2" id="KW-0812">Transmembrane</keyword>
<evidence type="ECO:0000313" key="4">
    <source>
        <dbReference type="EMBL" id="ORY21972.1"/>
    </source>
</evidence>
<comment type="subcellular location">
    <subcellularLocation>
        <location evidence="1">Membrane</location>
        <topology evidence="1">Single-pass membrane protein</topology>
    </subcellularLocation>
</comment>
<evidence type="ECO:0000256" key="1">
    <source>
        <dbReference type="ARBA" id="ARBA00004167"/>
    </source>
</evidence>
<dbReference type="EMBL" id="MCOG01000255">
    <property type="protein sequence ID" value="ORY21972.1"/>
    <property type="molecule type" value="Genomic_DNA"/>
</dbReference>
<sequence length="631" mass="75324">MENDYINDWCRYHFNLGFDDIYIYDNNDEDYEPVESRIDKDILSKVHIIKVPGKRKDFQRSSYNSFIEENYTLYDWCGFIDLDEFFVLKKWKNIKEFLSQKIFDKAEEIKFEWHIYGDNDEIKQNTTIPIYDRIQKEVFPKYRGHHLSKPIIKGKKRFLFVDHHHARNIDKTFCNQVNIYGENLTNRNQTVDKRYEDAFIAHYMTKTLDEFINQKFKRIEYNNYEYSTTLMSKEEPFKRFQYFFNINKPTSEKLAYIKEKLNVDFIEIENNEYKMYEPEIKYWNGKPNAGDYFAIYLADKLKIDRRSSLAITGNILTFDIIKYTKYFWGCGLSSGKDPLITDVNRYYAVLGKKSLEILSKFGDVSKIVASNPSLLASFLYKPTMKKKYKLCVISHWQDYDLLKKYASKEVNVIHMKTNDVESILDKINECQLTVSTSFNGLIFSHSYGIKSIILNIEKNKNVSMFRFEDYYSSIDKEFKQINLEELDIIITSDEKLQQLKESISIPSSLEVARKQLEYLSVCPVKNIFSNMKNIICTFIKNDSNIEQKKIIEWINYHINTGYSNVFIFNTNKTLNNIEDSVDKQIKDKVHVFNIIYEKNIQNKIFSYFNQYMKRYFESVTFIESNKFINLK</sequence>
<comment type="caution">
    <text evidence="4">The sequence shown here is derived from an EMBL/GenBank/DDBJ whole genome shotgun (WGS) entry which is preliminary data.</text>
</comment>
<organism evidence="4 5">
    <name type="scientific">Neocallimastix californiae</name>
    <dbReference type="NCBI Taxonomy" id="1754190"/>
    <lineage>
        <taxon>Eukaryota</taxon>
        <taxon>Fungi</taxon>
        <taxon>Fungi incertae sedis</taxon>
        <taxon>Chytridiomycota</taxon>
        <taxon>Chytridiomycota incertae sedis</taxon>
        <taxon>Neocallimastigomycetes</taxon>
        <taxon>Neocallimastigales</taxon>
        <taxon>Neocallimastigaceae</taxon>
        <taxon>Neocallimastix</taxon>
    </lineage>
</organism>
<protein>
    <recommendedName>
        <fullName evidence="6">Glycosyltransferase family 92 protein</fullName>
    </recommendedName>
</protein>
<keyword evidence="5" id="KW-1185">Reference proteome</keyword>
<gene>
    <name evidence="4" type="ORF">LY90DRAFT_515795</name>
</gene>
<name>A0A1Y2AHM4_9FUNG</name>
<dbReference type="AlphaFoldDB" id="A0A1Y2AHM4"/>
<evidence type="ECO:0000256" key="3">
    <source>
        <dbReference type="ARBA" id="ARBA00022989"/>
    </source>
</evidence>
<accession>A0A1Y2AHM4</accession>
<dbReference type="GO" id="GO:0005737">
    <property type="term" value="C:cytoplasm"/>
    <property type="evidence" value="ECO:0007669"/>
    <property type="project" value="TreeGrafter"/>
</dbReference>
<dbReference type="GO" id="GO:0016757">
    <property type="term" value="F:glycosyltransferase activity"/>
    <property type="evidence" value="ECO:0007669"/>
    <property type="project" value="TreeGrafter"/>
</dbReference>
<dbReference type="PANTHER" id="PTHR21461:SF69">
    <property type="entry name" value="GLYCOSYLTRANSFERASE FAMILY 92 PROTEIN"/>
    <property type="match status" value="1"/>
</dbReference>
<keyword evidence="3" id="KW-0472">Membrane</keyword>
<keyword evidence="3" id="KW-1133">Transmembrane helix</keyword>
<dbReference type="PANTHER" id="PTHR21461">
    <property type="entry name" value="GLYCOSYLTRANSFERASE FAMILY 92 PROTEIN"/>
    <property type="match status" value="1"/>
</dbReference>
<reference evidence="4 5" key="1">
    <citation type="submission" date="2016-08" db="EMBL/GenBank/DDBJ databases">
        <title>A Parts List for Fungal Cellulosomes Revealed by Comparative Genomics.</title>
        <authorList>
            <consortium name="DOE Joint Genome Institute"/>
            <person name="Haitjema C.H."/>
            <person name="Gilmore S.P."/>
            <person name="Henske J.K."/>
            <person name="Solomon K.V."/>
            <person name="De Groot R."/>
            <person name="Kuo A."/>
            <person name="Mondo S.J."/>
            <person name="Salamov A.A."/>
            <person name="Labutti K."/>
            <person name="Zhao Z."/>
            <person name="Chiniquy J."/>
            <person name="Barry K."/>
            <person name="Brewer H.M."/>
            <person name="Purvine S.O."/>
            <person name="Wright A.T."/>
            <person name="Boxma B."/>
            <person name="Van Alen T."/>
            <person name="Hackstein J.H."/>
            <person name="Baker S.E."/>
            <person name="Grigoriev I.V."/>
            <person name="O'Malley M.A."/>
        </authorList>
    </citation>
    <scope>NUCLEOTIDE SEQUENCE [LARGE SCALE GENOMIC DNA]</scope>
    <source>
        <strain evidence="4 5">G1</strain>
    </source>
</reference>
<dbReference type="GO" id="GO:0016020">
    <property type="term" value="C:membrane"/>
    <property type="evidence" value="ECO:0007669"/>
    <property type="project" value="UniProtKB-SubCell"/>
</dbReference>